<evidence type="ECO:0000256" key="1">
    <source>
        <dbReference type="ARBA" id="ARBA00005495"/>
    </source>
</evidence>
<organism evidence="6 7">
    <name type="scientific">Trematosphaeria pertusa</name>
    <dbReference type="NCBI Taxonomy" id="390896"/>
    <lineage>
        <taxon>Eukaryota</taxon>
        <taxon>Fungi</taxon>
        <taxon>Dikarya</taxon>
        <taxon>Ascomycota</taxon>
        <taxon>Pezizomycotina</taxon>
        <taxon>Dothideomycetes</taxon>
        <taxon>Pleosporomycetidae</taxon>
        <taxon>Pleosporales</taxon>
        <taxon>Massarineae</taxon>
        <taxon>Trematosphaeriaceae</taxon>
        <taxon>Trematosphaeria</taxon>
    </lineage>
</organism>
<feature type="domain" description="CENP-V/GFA" evidence="5">
    <location>
        <begin position="3"/>
        <end position="114"/>
    </location>
</feature>
<dbReference type="Gene3D" id="3.90.1590.10">
    <property type="entry name" value="glutathione-dependent formaldehyde- activating enzyme (gfa)"/>
    <property type="match status" value="1"/>
</dbReference>
<dbReference type="EMBL" id="ML987192">
    <property type="protein sequence ID" value="KAF2252363.1"/>
    <property type="molecule type" value="Genomic_DNA"/>
</dbReference>
<sequence>MVAEGHCNCNSIKVSIPALPVKSGICYCSNCKRAGSSMCSIVFMLDHSEVDIQDPSGALKNYTDANTKSGNAITRQFCGNCGSPVASLVPGFPKIILKAGLFDQLPEPGHSVFEEDRPAWMKVVNADEAEK</sequence>
<keyword evidence="4" id="KW-0456">Lyase</keyword>
<dbReference type="GO" id="GO:0016846">
    <property type="term" value="F:carbon-sulfur lyase activity"/>
    <property type="evidence" value="ECO:0007669"/>
    <property type="project" value="InterPro"/>
</dbReference>
<dbReference type="RefSeq" id="XP_033687367.1">
    <property type="nucleotide sequence ID" value="XM_033821199.1"/>
</dbReference>
<dbReference type="AlphaFoldDB" id="A0A6A6IS47"/>
<evidence type="ECO:0000313" key="7">
    <source>
        <dbReference type="Proteomes" id="UP000800094"/>
    </source>
</evidence>
<dbReference type="Pfam" id="PF04828">
    <property type="entry name" value="GFA"/>
    <property type="match status" value="1"/>
</dbReference>
<dbReference type="InterPro" id="IPR011057">
    <property type="entry name" value="Mss4-like_sf"/>
</dbReference>
<proteinExistence type="inferred from homology"/>
<keyword evidence="7" id="KW-1185">Reference proteome</keyword>
<evidence type="ECO:0000256" key="3">
    <source>
        <dbReference type="ARBA" id="ARBA00022833"/>
    </source>
</evidence>
<dbReference type="Proteomes" id="UP000800094">
    <property type="component" value="Unassembled WGS sequence"/>
</dbReference>
<evidence type="ECO:0000256" key="4">
    <source>
        <dbReference type="ARBA" id="ARBA00023239"/>
    </source>
</evidence>
<dbReference type="OrthoDB" id="2212170at2759"/>
<protein>
    <recommendedName>
        <fullName evidence="5">CENP-V/GFA domain-containing protein</fullName>
    </recommendedName>
</protein>
<dbReference type="PANTHER" id="PTHR33337:SF40">
    <property type="entry name" value="CENP-V_GFA DOMAIN-CONTAINING PROTEIN-RELATED"/>
    <property type="match status" value="1"/>
</dbReference>
<dbReference type="InterPro" id="IPR006913">
    <property type="entry name" value="CENP-V/GFA"/>
</dbReference>
<dbReference type="PROSITE" id="PS51891">
    <property type="entry name" value="CENP_V_GFA"/>
    <property type="match status" value="1"/>
</dbReference>
<dbReference type="GeneID" id="54574529"/>
<dbReference type="GO" id="GO:0046872">
    <property type="term" value="F:metal ion binding"/>
    <property type="evidence" value="ECO:0007669"/>
    <property type="project" value="UniProtKB-KW"/>
</dbReference>
<evidence type="ECO:0000259" key="5">
    <source>
        <dbReference type="PROSITE" id="PS51891"/>
    </source>
</evidence>
<evidence type="ECO:0000313" key="6">
    <source>
        <dbReference type="EMBL" id="KAF2252363.1"/>
    </source>
</evidence>
<comment type="similarity">
    <text evidence="1">Belongs to the Gfa family.</text>
</comment>
<accession>A0A6A6IS47</accession>
<dbReference type="PANTHER" id="PTHR33337">
    <property type="entry name" value="GFA DOMAIN-CONTAINING PROTEIN"/>
    <property type="match status" value="1"/>
</dbReference>
<name>A0A6A6IS47_9PLEO</name>
<evidence type="ECO:0000256" key="2">
    <source>
        <dbReference type="ARBA" id="ARBA00022723"/>
    </source>
</evidence>
<gene>
    <name evidence="6" type="ORF">BU26DRAFT_255994</name>
</gene>
<keyword evidence="3" id="KW-0862">Zinc</keyword>
<keyword evidence="2" id="KW-0479">Metal-binding</keyword>
<reference evidence="6" key="1">
    <citation type="journal article" date="2020" name="Stud. Mycol.">
        <title>101 Dothideomycetes genomes: a test case for predicting lifestyles and emergence of pathogens.</title>
        <authorList>
            <person name="Haridas S."/>
            <person name="Albert R."/>
            <person name="Binder M."/>
            <person name="Bloem J."/>
            <person name="Labutti K."/>
            <person name="Salamov A."/>
            <person name="Andreopoulos B."/>
            <person name="Baker S."/>
            <person name="Barry K."/>
            <person name="Bills G."/>
            <person name="Bluhm B."/>
            <person name="Cannon C."/>
            <person name="Castanera R."/>
            <person name="Culley D."/>
            <person name="Daum C."/>
            <person name="Ezra D."/>
            <person name="Gonzalez J."/>
            <person name="Henrissat B."/>
            <person name="Kuo A."/>
            <person name="Liang C."/>
            <person name="Lipzen A."/>
            <person name="Lutzoni F."/>
            <person name="Magnuson J."/>
            <person name="Mondo S."/>
            <person name="Nolan M."/>
            <person name="Ohm R."/>
            <person name="Pangilinan J."/>
            <person name="Park H.-J."/>
            <person name="Ramirez L."/>
            <person name="Alfaro M."/>
            <person name="Sun H."/>
            <person name="Tritt A."/>
            <person name="Yoshinaga Y."/>
            <person name="Zwiers L.-H."/>
            <person name="Turgeon B."/>
            <person name="Goodwin S."/>
            <person name="Spatafora J."/>
            <person name="Crous P."/>
            <person name="Grigoriev I."/>
        </authorList>
    </citation>
    <scope>NUCLEOTIDE SEQUENCE</scope>
    <source>
        <strain evidence="6">CBS 122368</strain>
    </source>
</reference>
<dbReference type="SUPFAM" id="SSF51316">
    <property type="entry name" value="Mss4-like"/>
    <property type="match status" value="1"/>
</dbReference>